<reference evidence="1 2" key="1">
    <citation type="submission" date="2024-06" db="EMBL/GenBank/DDBJ databases">
        <title>The Natural Products Discovery Center: Release of the First 8490 Sequenced Strains for Exploring Actinobacteria Biosynthetic Diversity.</title>
        <authorList>
            <person name="Kalkreuter E."/>
            <person name="Kautsar S.A."/>
            <person name="Yang D."/>
            <person name="Bader C.D."/>
            <person name="Teijaro C.N."/>
            <person name="Fluegel L."/>
            <person name="Davis C.M."/>
            <person name="Simpson J.R."/>
            <person name="Lauterbach L."/>
            <person name="Steele A.D."/>
            <person name="Gui C."/>
            <person name="Meng S."/>
            <person name="Li G."/>
            <person name="Viehrig K."/>
            <person name="Ye F."/>
            <person name="Su P."/>
            <person name="Kiefer A.F."/>
            <person name="Nichols A."/>
            <person name="Cepeda A.J."/>
            <person name="Yan W."/>
            <person name="Fan B."/>
            <person name="Jiang Y."/>
            <person name="Adhikari A."/>
            <person name="Zheng C.-J."/>
            <person name="Schuster L."/>
            <person name="Cowan T.M."/>
            <person name="Smanski M.J."/>
            <person name="Chevrette M.G."/>
            <person name="De Carvalho L.P.S."/>
            <person name="Shen B."/>
        </authorList>
    </citation>
    <scope>NUCLEOTIDE SEQUENCE [LARGE SCALE GENOMIC DNA]</scope>
    <source>
        <strain evidence="1 2">NPDC053791</strain>
    </source>
</reference>
<proteinExistence type="predicted"/>
<dbReference type="EMBL" id="JBFASG010000017">
    <property type="protein sequence ID" value="MEV4924843.1"/>
    <property type="molecule type" value="Genomic_DNA"/>
</dbReference>
<evidence type="ECO:0000313" key="1">
    <source>
        <dbReference type="EMBL" id="MEV4924843.1"/>
    </source>
</evidence>
<evidence type="ECO:0000313" key="2">
    <source>
        <dbReference type="Proteomes" id="UP001552479"/>
    </source>
</evidence>
<gene>
    <name evidence="1" type="ORF">AB0L03_18705</name>
</gene>
<keyword evidence="2" id="KW-1185">Reference proteome</keyword>
<dbReference type="RefSeq" id="WP_366088717.1">
    <property type="nucleotide sequence ID" value="NZ_JBFASG010000017.1"/>
</dbReference>
<name>A0ABV3IWJ6_9ACTN</name>
<accession>A0ABV3IWJ6</accession>
<organism evidence="1 2">
    <name type="scientific">Streptomyces roseoverticillatus</name>
    <dbReference type="NCBI Taxonomy" id="66429"/>
    <lineage>
        <taxon>Bacteria</taxon>
        <taxon>Bacillati</taxon>
        <taxon>Actinomycetota</taxon>
        <taxon>Actinomycetes</taxon>
        <taxon>Kitasatosporales</taxon>
        <taxon>Streptomycetaceae</taxon>
        <taxon>Streptomyces</taxon>
    </lineage>
</organism>
<sequence>MPAHAGATLGFDWSIPRWKPADLLRWHVPLPRFSTLRATTVGLRHGGEHLIKAMCPPNYASMADAVDAVVADKFRPKGIHSDEGLFARIYRGEFGSQYLCQAGNYSADVIACTRDICTYIYETRGRFPGHCDTIHAPGVWLQAHHVENDYYERFFRNGLTEDHQLHDQWWHTAAG</sequence>
<comment type="caution">
    <text evidence="1">The sequence shown here is derived from an EMBL/GenBank/DDBJ whole genome shotgun (WGS) entry which is preliminary data.</text>
</comment>
<dbReference type="Proteomes" id="UP001552479">
    <property type="component" value="Unassembled WGS sequence"/>
</dbReference>
<protein>
    <submittedName>
        <fullName evidence="1">Uncharacterized protein</fullName>
    </submittedName>
</protein>